<dbReference type="OrthoDB" id="2400828at2759"/>
<name>A0A9P6UGL7_9FUNG</name>
<protein>
    <submittedName>
        <fullName evidence="3">Uncharacterized protein</fullName>
    </submittedName>
</protein>
<keyword evidence="2" id="KW-0472">Membrane</keyword>
<gene>
    <name evidence="3" type="ORF">BGZ97_003342</name>
</gene>
<feature type="transmembrane region" description="Helical" evidence="2">
    <location>
        <begin position="81"/>
        <end position="107"/>
    </location>
</feature>
<organism evidence="3 4">
    <name type="scientific">Linnemannia gamsii</name>
    <dbReference type="NCBI Taxonomy" id="64522"/>
    <lineage>
        <taxon>Eukaryota</taxon>
        <taxon>Fungi</taxon>
        <taxon>Fungi incertae sedis</taxon>
        <taxon>Mucoromycota</taxon>
        <taxon>Mortierellomycotina</taxon>
        <taxon>Mortierellomycetes</taxon>
        <taxon>Mortierellales</taxon>
        <taxon>Mortierellaceae</taxon>
        <taxon>Linnemannia</taxon>
    </lineage>
</organism>
<feature type="region of interest" description="Disordered" evidence="1">
    <location>
        <begin position="171"/>
        <end position="201"/>
    </location>
</feature>
<evidence type="ECO:0000313" key="4">
    <source>
        <dbReference type="Proteomes" id="UP000823405"/>
    </source>
</evidence>
<evidence type="ECO:0000256" key="1">
    <source>
        <dbReference type="SAM" id="MobiDB-lite"/>
    </source>
</evidence>
<dbReference type="EMBL" id="JAAAIN010001789">
    <property type="protein sequence ID" value="KAG0300198.1"/>
    <property type="molecule type" value="Genomic_DNA"/>
</dbReference>
<dbReference type="Proteomes" id="UP000823405">
    <property type="component" value="Unassembled WGS sequence"/>
</dbReference>
<sequence length="201" mass="22640">MVGFYGYSFYAWSTHQSPTWVLRPSTNTYDLIGIAPRPPQPRPYGFYWQEWANIVTAGILFITFIVALVSPYNLPKYLRAFLVALPMGLSLYVNIDYVVFVMGFISVRSPLRCLSTNVACYLTWSSRFMAIITGAFVLFEIVLTLRWGPLRPKKDVVEYGQAVAVAVQPSQPQLDPHTQPDRNLSEDAGVGINPQPQMAQV</sequence>
<feature type="transmembrane region" description="Helical" evidence="2">
    <location>
        <begin position="127"/>
        <end position="145"/>
    </location>
</feature>
<keyword evidence="2" id="KW-0812">Transmembrane</keyword>
<keyword evidence="2" id="KW-1133">Transmembrane helix</keyword>
<reference evidence="3" key="1">
    <citation type="journal article" date="2020" name="Fungal Divers.">
        <title>Resolving the Mortierellaceae phylogeny through synthesis of multi-gene phylogenetics and phylogenomics.</title>
        <authorList>
            <person name="Vandepol N."/>
            <person name="Liber J."/>
            <person name="Desiro A."/>
            <person name="Na H."/>
            <person name="Kennedy M."/>
            <person name="Barry K."/>
            <person name="Grigoriev I.V."/>
            <person name="Miller A.N."/>
            <person name="O'Donnell K."/>
            <person name="Stajich J.E."/>
            <person name="Bonito G."/>
        </authorList>
    </citation>
    <scope>NUCLEOTIDE SEQUENCE</scope>
    <source>
        <strain evidence="3">NVP60</strain>
    </source>
</reference>
<evidence type="ECO:0000256" key="2">
    <source>
        <dbReference type="SAM" id="Phobius"/>
    </source>
</evidence>
<feature type="transmembrane region" description="Helical" evidence="2">
    <location>
        <begin position="51"/>
        <end position="69"/>
    </location>
</feature>
<comment type="caution">
    <text evidence="3">The sequence shown here is derived from an EMBL/GenBank/DDBJ whole genome shotgun (WGS) entry which is preliminary data.</text>
</comment>
<dbReference type="AlphaFoldDB" id="A0A9P6UGL7"/>
<keyword evidence="4" id="KW-1185">Reference proteome</keyword>
<proteinExistence type="predicted"/>
<accession>A0A9P6UGL7</accession>
<evidence type="ECO:0000313" key="3">
    <source>
        <dbReference type="EMBL" id="KAG0300198.1"/>
    </source>
</evidence>